<feature type="compositionally biased region" description="Polar residues" evidence="1">
    <location>
        <begin position="12"/>
        <end position="21"/>
    </location>
</feature>
<feature type="compositionally biased region" description="Basic and acidic residues" evidence="1">
    <location>
        <begin position="59"/>
        <end position="68"/>
    </location>
</feature>
<feature type="region of interest" description="Disordered" evidence="1">
    <location>
        <begin position="1"/>
        <end position="197"/>
    </location>
</feature>
<dbReference type="GeneID" id="24268874"/>
<reference evidence="3 4" key="1">
    <citation type="submission" date="2014-03" db="EMBL/GenBank/DDBJ databases">
        <title>The Genome Sequence of Plasmodium fragile nilgiri.</title>
        <authorList>
            <consortium name="The Broad Institute Genomics Platform"/>
            <consortium name="The Broad Institute Genome Sequencing Center for Infectious Disease"/>
            <person name="Neafsey D."/>
            <person name="Duraisingh M."/>
            <person name="Young S.K."/>
            <person name="Zeng Q."/>
            <person name="Gargeya S."/>
            <person name="Abouelleil A."/>
            <person name="Alvarado L."/>
            <person name="Chapman S.B."/>
            <person name="Gainer-Dewar J."/>
            <person name="Goldberg J."/>
            <person name="Griggs A."/>
            <person name="Gujja S."/>
            <person name="Hansen M."/>
            <person name="Howarth C."/>
            <person name="Imamovic A."/>
            <person name="Larimer J."/>
            <person name="Pearson M."/>
            <person name="Poon T.W."/>
            <person name="Priest M."/>
            <person name="Roberts A."/>
            <person name="Saif S."/>
            <person name="Shea T."/>
            <person name="Sykes S."/>
            <person name="Wortman J."/>
            <person name="Nusbaum C."/>
            <person name="Birren B."/>
        </authorList>
    </citation>
    <scope>NUCLEOTIDE SEQUENCE [LARGE SCALE GENOMIC DNA]</scope>
    <source>
        <strain evidence="4">nilgiri</strain>
    </source>
</reference>
<feature type="transmembrane region" description="Helical" evidence="2">
    <location>
        <begin position="243"/>
        <end position="267"/>
    </location>
</feature>
<organism evidence="3 4">
    <name type="scientific">Plasmodium fragile</name>
    <dbReference type="NCBI Taxonomy" id="5857"/>
    <lineage>
        <taxon>Eukaryota</taxon>
        <taxon>Sar</taxon>
        <taxon>Alveolata</taxon>
        <taxon>Apicomplexa</taxon>
        <taxon>Aconoidasida</taxon>
        <taxon>Haemosporida</taxon>
        <taxon>Plasmodiidae</taxon>
        <taxon>Plasmodium</taxon>
        <taxon>Plasmodium (Plasmodium)</taxon>
    </lineage>
</organism>
<feature type="transmembrane region" description="Helical" evidence="2">
    <location>
        <begin position="217"/>
        <end position="237"/>
    </location>
</feature>
<evidence type="ECO:0000256" key="2">
    <source>
        <dbReference type="SAM" id="Phobius"/>
    </source>
</evidence>
<dbReference type="AlphaFoldDB" id="A0A0D9QLZ5"/>
<dbReference type="Proteomes" id="UP000054561">
    <property type="component" value="Unassembled WGS sequence"/>
</dbReference>
<dbReference type="VEuPathDB" id="PlasmoDB:AK88_03560"/>
<keyword evidence="2" id="KW-0472">Membrane</keyword>
<accession>A0A0D9QLZ5</accession>
<dbReference type="EMBL" id="KQ001686">
    <property type="protein sequence ID" value="KJP86746.1"/>
    <property type="molecule type" value="Genomic_DNA"/>
</dbReference>
<dbReference type="RefSeq" id="XP_012336594.1">
    <property type="nucleotide sequence ID" value="XM_012481171.1"/>
</dbReference>
<gene>
    <name evidence="3" type="ORF">AK88_03560</name>
</gene>
<evidence type="ECO:0000313" key="4">
    <source>
        <dbReference type="Proteomes" id="UP000054561"/>
    </source>
</evidence>
<sequence length="285" mass="30995">MSRLLTVELDMQTPQANNKLLTSPGKGQPKKVASGQKPGKPKAKVTSEGSLPPSQQNKVHGEQKETKPKGNAVKRGTNKQTPEQHKAPASPNKDLPQKNASGVKSGKPDSTVGSDGLLISPQNKAQSKKKRKKPKGIDVNSETNKQTPEQHKPPVSPSRDPHKQNASGENSETSDPKVTSDELIPPPQDEVESAETGKKPRGLFSALKHTIITNKQWTPFTVGIIAYFIIMITTKVLPKDQPGATISLIAVAVSILIMLLIVLFRFYHRRGKLGFLNDIFKCKTS</sequence>
<proteinExistence type="predicted"/>
<keyword evidence="2" id="KW-0812">Transmembrane</keyword>
<keyword evidence="4" id="KW-1185">Reference proteome</keyword>
<name>A0A0D9QLZ5_PLAFR</name>
<feature type="compositionally biased region" description="Polar residues" evidence="1">
    <location>
        <begin position="164"/>
        <end position="173"/>
    </location>
</feature>
<keyword evidence="2" id="KW-1133">Transmembrane helix</keyword>
<feature type="compositionally biased region" description="Polar residues" evidence="1">
    <location>
        <begin position="47"/>
        <end position="58"/>
    </location>
</feature>
<protein>
    <submittedName>
        <fullName evidence="3">Uncharacterized protein</fullName>
    </submittedName>
</protein>
<evidence type="ECO:0000256" key="1">
    <source>
        <dbReference type="SAM" id="MobiDB-lite"/>
    </source>
</evidence>
<evidence type="ECO:0000313" key="3">
    <source>
        <dbReference type="EMBL" id="KJP86746.1"/>
    </source>
</evidence>